<evidence type="ECO:0000256" key="3">
    <source>
        <dbReference type="SAM" id="MobiDB-lite"/>
    </source>
</evidence>
<feature type="active site" description="Proton acceptor" evidence="2">
    <location>
        <position position="177"/>
    </location>
</feature>
<keyword evidence="2" id="KW-0442">Lipid degradation</keyword>
<dbReference type="GO" id="GO:0016042">
    <property type="term" value="P:lipid catabolic process"/>
    <property type="evidence" value="ECO:0007669"/>
    <property type="project" value="UniProtKB-UniRule"/>
</dbReference>
<dbReference type="AlphaFoldDB" id="A0A5C8ZQ05"/>
<dbReference type="InterPro" id="IPR047156">
    <property type="entry name" value="Teg/CotR/CapV-like"/>
</dbReference>
<feature type="region of interest" description="Disordered" evidence="3">
    <location>
        <begin position="313"/>
        <end position="332"/>
    </location>
</feature>
<feature type="compositionally biased region" description="Basic and acidic residues" evidence="3">
    <location>
        <begin position="322"/>
        <end position="332"/>
    </location>
</feature>
<dbReference type="PANTHER" id="PTHR24138:SF10">
    <property type="entry name" value="PHOSPHOLIPASE A2"/>
    <property type="match status" value="1"/>
</dbReference>
<feature type="active site" description="Nucleophile" evidence="2">
    <location>
        <position position="48"/>
    </location>
</feature>
<evidence type="ECO:0000313" key="6">
    <source>
        <dbReference type="Proteomes" id="UP000321933"/>
    </source>
</evidence>
<evidence type="ECO:0000313" key="5">
    <source>
        <dbReference type="EMBL" id="TXS90633.1"/>
    </source>
</evidence>
<dbReference type="PROSITE" id="PS51635">
    <property type="entry name" value="PNPLA"/>
    <property type="match status" value="1"/>
</dbReference>
<sequence length="332" mass="36037">MSLAEKFQILSLSGGGARGLYTARVLEELELRFNTSISKHFDMVCGTSIGGILALGLAADIPAKIIRQSFQDNLPTIFPPPGRFATVKQALTAKFSPAPLKAVLLEIFEDRRIGDLKNCVLVPSINYSVGRVRAFKTPHNTMFYQDAQHTLVDVALATSAAPTYFPLHEIDNARYVDGGLVANNPILMGVIEAYRALEVPLERLSGLSIGNMGQGLAIDHNKSNDLGYRGWGMGQDIIALAMSAGEKLYSDMARMLLQGRLEIIDSEATKEQAHLLSLDNGSAAATEILLAHASSEAGTRVNDERVKEFFQHTSRTAPIAQDHQESSDDAKV</sequence>
<reference evidence="5 6" key="1">
    <citation type="submission" date="2019-08" db="EMBL/GenBank/DDBJ databases">
        <title>Parahaliea maris sp. nov., isolated from the surface seawater.</title>
        <authorList>
            <person name="Liu Y."/>
        </authorList>
    </citation>
    <scope>NUCLEOTIDE SEQUENCE [LARGE SCALE GENOMIC DNA]</scope>
    <source>
        <strain evidence="5 6">S2-26</strain>
    </source>
</reference>
<dbReference type="OrthoDB" id="9807112at2"/>
<dbReference type="Gene3D" id="3.40.1090.10">
    <property type="entry name" value="Cytosolic phospholipase A2 catalytic domain"/>
    <property type="match status" value="1"/>
</dbReference>
<protein>
    <submittedName>
        <fullName evidence="5">Patatin-like phospholipase family protein</fullName>
    </submittedName>
</protein>
<comment type="caution">
    <text evidence="5">The sequence shown here is derived from an EMBL/GenBank/DDBJ whole genome shotgun (WGS) entry which is preliminary data.</text>
</comment>
<accession>A0A5C8ZQ05</accession>
<dbReference type="GO" id="GO:0016787">
    <property type="term" value="F:hydrolase activity"/>
    <property type="evidence" value="ECO:0007669"/>
    <property type="project" value="UniProtKB-UniRule"/>
</dbReference>
<evidence type="ECO:0000256" key="2">
    <source>
        <dbReference type="PROSITE-ProRule" id="PRU01161"/>
    </source>
</evidence>
<dbReference type="NCBIfam" id="NF041079">
    <property type="entry name" value="CBASS_lipase"/>
    <property type="match status" value="1"/>
</dbReference>
<keyword evidence="1 2" id="KW-0443">Lipid metabolism</keyword>
<dbReference type="InterPro" id="IPR002641">
    <property type="entry name" value="PNPLA_dom"/>
</dbReference>
<evidence type="ECO:0000259" key="4">
    <source>
        <dbReference type="PROSITE" id="PS51635"/>
    </source>
</evidence>
<dbReference type="SUPFAM" id="SSF52151">
    <property type="entry name" value="FabD/lysophospholipase-like"/>
    <property type="match status" value="1"/>
</dbReference>
<evidence type="ECO:0000256" key="1">
    <source>
        <dbReference type="ARBA" id="ARBA00023098"/>
    </source>
</evidence>
<proteinExistence type="predicted"/>
<dbReference type="EMBL" id="VRYZ01000006">
    <property type="protein sequence ID" value="TXS90633.1"/>
    <property type="molecule type" value="Genomic_DNA"/>
</dbReference>
<dbReference type="PANTHER" id="PTHR24138">
    <property type="entry name" value="INTRACELLLAR PHOSPHOLIPASE A FAMILY"/>
    <property type="match status" value="1"/>
</dbReference>
<keyword evidence="6" id="KW-1185">Reference proteome</keyword>
<dbReference type="Pfam" id="PF01734">
    <property type="entry name" value="Patatin"/>
    <property type="match status" value="1"/>
</dbReference>
<feature type="short sequence motif" description="GXGXXG" evidence="2">
    <location>
        <begin position="14"/>
        <end position="19"/>
    </location>
</feature>
<feature type="short sequence motif" description="GXSXG" evidence="2">
    <location>
        <begin position="46"/>
        <end position="50"/>
    </location>
</feature>
<name>A0A5C8ZQ05_9GAMM</name>
<dbReference type="Proteomes" id="UP000321933">
    <property type="component" value="Unassembled WGS sequence"/>
</dbReference>
<keyword evidence="2" id="KW-0378">Hydrolase</keyword>
<dbReference type="CDD" id="cd07199">
    <property type="entry name" value="Pat17_PNPLA8_PNPLA9_like"/>
    <property type="match status" value="1"/>
</dbReference>
<dbReference type="InterPro" id="IPR016035">
    <property type="entry name" value="Acyl_Trfase/lysoPLipase"/>
</dbReference>
<feature type="domain" description="PNPLA" evidence="4">
    <location>
        <begin position="10"/>
        <end position="190"/>
    </location>
</feature>
<gene>
    <name evidence="5" type="ORF">FVW59_14975</name>
</gene>
<feature type="short sequence motif" description="DGA/G" evidence="2">
    <location>
        <begin position="177"/>
        <end position="179"/>
    </location>
</feature>
<organism evidence="5 6">
    <name type="scientific">Parahaliea aestuarii</name>
    <dbReference type="NCBI Taxonomy" id="1852021"/>
    <lineage>
        <taxon>Bacteria</taxon>
        <taxon>Pseudomonadati</taxon>
        <taxon>Pseudomonadota</taxon>
        <taxon>Gammaproteobacteria</taxon>
        <taxon>Cellvibrionales</taxon>
        <taxon>Halieaceae</taxon>
        <taxon>Parahaliea</taxon>
    </lineage>
</organism>